<dbReference type="InterPro" id="IPR014962">
    <property type="entry name" value="YolD"/>
</dbReference>
<sequence length="60" mass="7312">MNKDPKDRGMKKWNGFFMPETIKMLKDLWQDENKTPRPYLDETKIEEMERLLSESKLTSY</sequence>
<evidence type="ECO:0000313" key="2">
    <source>
        <dbReference type="Proteomes" id="UP001523262"/>
    </source>
</evidence>
<gene>
    <name evidence="1" type="ORF">NDK43_21145</name>
</gene>
<accession>A0ABT0WFV0</accession>
<protein>
    <submittedName>
        <fullName evidence="1">YolD-like family protein</fullName>
    </submittedName>
</protein>
<dbReference type="Proteomes" id="UP001523262">
    <property type="component" value="Unassembled WGS sequence"/>
</dbReference>
<dbReference type="Pfam" id="PF08863">
    <property type="entry name" value="YolD"/>
    <property type="match status" value="1"/>
</dbReference>
<comment type="caution">
    <text evidence="1">The sequence shown here is derived from an EMBL/GenBank/DDBJ whole genome shotgun (WGS) entry which is preliminary data.</text>
</comment>
<reference evidence="1 2" key="1">
    <citation type="submission" date="2022-06" db="EMBL/GenBank/DDBJ databases">
        <authorList>
            <person name="Jeon C.O."/>
        </authorList>
    </citation>
    <scope>NUCLEOTIDE SEQUENCE [LARGE SCALE GENOMIC DNA]</scope>
    <source>
        <strain evidence="1 2">KCTC 13943</strain>
    </source>
</reference>
<organism evidence="1 2">
    <name type="scientific">Neobacillus pocheonensis</name>
    <dbReference type="NCBI Taxonomy" id="363869"/>
    <lineage>
        <taxon>Bacteria</taxon>
        <taxon>Bacillati</taxon>
        <taxon>Bacillota</taxon>
        <taxon>Bacilli</taxon>
        <taxon>Bacillales</taxon>
        <taxon>Bacillaceae</taxon>
        <taxon>Neobacillus</taxon>
    </lineage>
</organism>
<evidence type="ECO:0000313" key="1">
    <source>
        <dbReference type="EMBL" id="MCM2534399.1"/>
    </source>
</evidence>
<dbReference type="EMBL" id="JAMQCR010000002">
    <property type="protein sequence ID" value="MCM2534399.1"/>
    <property type="molecule type" value="Genomic_DNA"/>
</dbReference>
<keyword evidence="2" id="KW-1185">Reference proteome</keyword>
<name>A0ABT0WFV0_9BACI</name>
<proteinExistence type="predicted"/>